<name>X1KXW1_9ZZZZ</name>
<evidence type="ECO:0000256" key="1">
    <source>
        <dbReference type="SAM" id="MobiDB-lite"/>
    </source>
</evidence>
<protein>
    <submittedName>
        <fullName evidence="2">Uncharacterized protein</fullName>
    </submittedName>
</protein>
<accession>X1KXW1</accession>
<proteinExistence type="predicted"/>
<evidence type="ECO:0000313" key="2">
    <source>
        <dbReference type="EMBL" id="GAH86813.1"/>
    </source>
</evidence>
<sequence>SEEMGDHPESLDVGGPVTIESGSSSHVTIDD</sequence>
<dbReference type="EMBL" id="BARU01041286">
    <property type="protein sequence ID" value="GAH86813.1"/>
    <property type="molecule type" value="Genomic_DNA"/>
</dbReference>
<feature type="compositionally biased region" description="Polar residues" evidence="1">
    <location>
        <begin position="20"/>
        <end position="31"/>
    </location>
</feature>
<feature type="region of interest" description="Disordered" evidence="1">
    <location>
        <begin position="1"/>
        <end position="31"/>
    </location>
</feature>
<feature type="non-terminal residue" evidence="2">
    <location>
        <position position="1"/>
    </location>
</feature>
<dbReference type="AlphaFoldDB" id="X1KXW1"/>
<reference evidence="2" key="1">
    <citation type="journal article" date="2014" name="Front. Microbiol.">
        <title>High frequency of phylogenetically diverse reductive dehalogenase-homologous genes in deep subseafloor sedimentary metagenomes.</title>
        <authorList>
            <person name="Kawai M."/>
            <person name="Futagami T."/>
            <person name="Toyoda A."/>
            <person name="Takaki Y."/>
            <person name="Nishi S."/>
            <person name="Hori S."/>
            <person name="Arai W."/>
            <person name="Tsubouchi T."/>
            <person name="Morono Y."/>
            <person name="Uchiyama I."/>
            <person name="Ito T."/>
            <person name="Fujiyama A."/>
            <person name="Inagaki F."/>
            <person name="Takami H."/>
        </authorList>
    </citation>
    <scope>NUCLEOTIDE SEQUENCE</scope>
    <source>
        <strain evidence="2">Expedition CK06-06</strain>
    </source>
</reference>
<feature type="compositionally biased region" description="Basic and acidic residues" evidence="1">
    <location>
        <begin position="1"/>
        <end position="10"/>
    </location>
</feature>
<organism evidence="2">
    <name type="scientific">marine sediment metagenome</name>
    <dbReference type="NCBI Taxonomy" id="412755"/>
    <lineage>
        <taxon>unclassified sequences</taxon>
        <taxon>metagenomes</taxon>
        <taxon>ecological metagenomes</taxon>
    </lineage>
</organism>
<comment type="caution">
    <text evidence="2">The sequence shown here is derived from an EMBL/GenBank/DDBJ whole genome shotgun (WGS) entry which is preliminary data.</text>
</comment>
<gene>
    <name evidence="2" type="ORF">S03H2_63686</name>
</gene>